<keyword evidence="5" id="KW-1185">Reference proteome</keyword>
<protein>
    <recommendedName>
        <fullName evidence="3">BD-FAE-like domain-containing protein</fullName>
    </recommendedName>
</protein>
<organism evidence="4 5">
    <name type="scientific">Aureicoccus marinus</name>
    <dbReference type="NCBI Taxonomy" id="754435"/>
    <lineage>
        <taxon>Bacteria</taxon>
        <taxon>Pseudomonadati</taxon>
        <taxon>Bacteroidota</taxon>
        <taxon>Flavobacteriia</taxon>
        <taxon>Flavobacteriales</taxon>
        <taxon>Flavobacteriaceae</taxon>
        <taxon>Aureicoccus</taxon>
    </lineage>
</organism>
<dbReference type="PANTHER" id="PTHR48081:SF30">
    <property type="entry name" value="ACETYL-HYDROLASE LIPR-RELATED"/>
    <property type="match status" value="1"/>
</dbReference>
<reference evidence="5" key="1">
    <citation type="submission" date="2016-11" db="EMBL/GenBank/DDBJ databases">
        <title>Trade-off between light-utilization and light-protection in marine flavobacteria.</title>
        <authorList>
            <person name="Kumagai Y."/>
            <person name="Yoshizawa S."/>
            <person name="Kogure K."/>
        </authorList>
    </citation>
    <scope>NUCLEOTIDE SEQUENCE [LARGE SCALE GENOMIC DNA]</scope>
    <source>
        <strain evidence="5">SG-18</strain>
    </source>
</reference>
<dbReference type="EMBL" id="MQVX01000001">
    <property type="protein sequence ID" value="PQJ16564.1"/>
    <property type="molecule type" value="Genomic_DNA"/>
</dbReference>
<proteinExistence type="inferred from homology"/>
<comment type="similarity">
    <text evidence="1">Belongs to the 'GDXG' lipolytic enzyme family.</text>
</comment>
<dbReference type="Proteomes" id="UP000239366">
    <property type="component" value="Unassembled WGS sequence"/>
</dbReference>
<feature type="domain" description="BD-FAE-like" evidence="3">
    <location>
        <begin position="1"/>
        <end position="58"/>
    </location>
</feature>
<evidence type="ECO:0000256" key="1">
    <source>
        <dbReference type="ARBA" id="ARBA00010515"/>
    </source>
</evidence>
<gene>
    <name evidence="4" type="ORF">BST99_13295</name>
</gene>
<dbReference type="Gene3D" id="3.40.50.1820">
    <property type="entry name" value="alpha/beta hydrolase"/>
    <property type="match status" value="1"/>
</dbReference>
<evidence type="ECO:0000259" key="3">
    <source>
        <dbReference type="Pfam" id="PF20434"/>
    </source>
</evidence>
<dbReference type="GO" id="GO:0004806">
    <property type="term" value="F:triacylglycerol lipase activity"/>
    <property type="evidence" value="ECO:0007669"/>
    <property type="project" value="TreeGrafter"/>
</dbReference>
<dbReference type="AlphaFoldDB" id="A0A2S7TAA4"/>
<evidence type="ECO:0000256" key="2">
    <source>
        <dbReference type="ARBA" id="ARBA00022801"/>
    </source>
</evidence>
<sequence length="267" mass="29435">MDVYYPDNESTNRPAYVFIHGGGFKGGTKTKPEIVAMAHYFASRGWVFMSIDYRTSSDLGSIYTGIAPQAWIDSIQTYATSEEDAQVGIAMYAAQRDAKASMRWVMANALNYGINTDFITVGGASAGAITTIGLGITDEEDFRDEISITEDPTLLSTNLSQRYNIRSIVNFWGSNIKLELFESVYAKSPYDGRDPELLTAHGTKDSNPVTTYGEAVELKGIYDSYGIYNELVTLNAGHGAWNATVNNKGLSELSFDFLVDRQQLKVE</sequence>
<dbReference type="Pfam" id="PF20434">
    <property type="entry name" value="BD-FAE"/>
    <property type="match status" value="2"/>
</dbReference>
<accession>A0A2S7TAA4</accession>
<dbReference type="OrthoDB" id="9803990at2"/>
<name>A0A2S7TAA4_9FLAO</name>
<dbReference type="InterPro" id="IPR049492">
    <property type="entry name" value="BD-FAE-like_dom"/>
</dbReference>
<dbReference type="PANTHER" id="PTHR48081">
    <property type="entry name" value="AB HYDROLASE SUPERFAMILY PROTEIN C4A8.06C"/>
    <property type="match status" value="1"/>
</dbReference>
<evidence type="ECO:0000313" key="5">
    <source>
        <dbReference type="Proteomes" id="UP000239366"/>
    </source>
</evidence>
<dbReference type="InterPro" id="IPR050300">
    <property type="entry name" value="GDXG_lipolytic_enzyme"/>
</dbReference>
<keyword evidence="2" id="KW-0378">Hydrolase</keyword>
<evidence type="ECO:0000313" key="4">
    <source>
        <dbReference type="EMBL" id="PQJ16564.1"/>
    </source>
</evidence>
<dbReference type="SUPFAM" id="SSF53474">
    <property type="entry name" value="alpha/beta-Hydrolases"/>
    <property type="match status" value="1"/>
</dbReference>
<comment type="caution">
    <text evidence="4">The sequence shown here is derived from an EMBL/GenBank/DDBJ whole genome shotgun (WGS) entry which is preliminary data.</text>
</comment>
<dbReference type="InterPro" id="IPR029058">
    <property type="entry name" value="AB_hydrolase_fold"/>
</dbReference>
<feature type="domain" description="BD-FAE-like" evidence="3">
    <location>
        <begin position="93"/>
        <end position="173"/>
    </location>
</feature>